<dbReference type="OrthoDB" id="2588791at2759"/>
<reference evidence="2 3" key="1">
    <citation type="submission" date="2017-11" db="EMBL/GenBank/DDBJ databases">
        <title>De novo assembly and phasing of dikaryotic genomes from two isolates of Puccinia coronata f. sp. avenae, the causal agent of oat crown rust.</title>
        <authorList>
            <person name="Miller M.E."/>
            <person name="Zhang Y."/>
            <person name="Omidvar V."/>
            <person name="Sperschneider J."/>
            <person name="Schwessinger B."/>
            <person name="Raley C."/>
            <person name="Palmer J.M."/>
            <person name="Garnica D."/>
            <person name="Upadhyaya N."/>
            <person name="Rathjen J."/>
            <person name="Taylor J.M."/>
            <person name="Park R.F."/>
            <person name="Dodds P.N."/>
            <person name="Hirsch C.D."/>
            <person name="Kianian S.F."/>
            <person name="Figueroa M."/>
        </authorList>
    </citation>
    <scope>NUCLEOTIDE SEQUENCE [LARGE SCALE GENOMIC DNA]</scope>
    <source>
        <strain evidence="2">12NC29</strain>
    </source>
</reference>
<comment type="caution">
    <text evidence="2">The sequence shown here is derived from an EMBL/GenBank/DDBJ whole genome shotgun (WGS) entry which is preliminary data.</text>
</comment>
<organism evidence="2 3">
    <name type="scientific">Puccinia coronata f. sp. avenae</name>
    <dbReference type="NCBI Taxonomy" id="200324"/>
    <lineage>
        <taxon>Eukaryota</taxon>
        <taxon>Fungi</taxon>
        <taxon>Dikarya</taxon>
        <taxon>Basidiomycota</taxon>
        <taxon>Pucciniomycotina</taxon>
        <taxon>Pucciniomycetes</taxon>
        <taxon>Pucciniales</taxon>
        <taxon>Pucciniaceae</taxon>
        <taxon>Puccinia</taxon>
    </lineage>
</organism>
<dbReference type="Proteomes" id="UP000235388">
    <property type="component" value="Unassembled WGS sequence"/>
</dbReference>
<accession>A0A2N5SS60</accession>
<evidence type="ECO:0000313" key="3">
    <source>
        <dbReference type="Proteomes" id="UP000235388"/>
    </source>
</evidence>
<evidence type="ECO:0008006" key="4">
    <source>
        <dbReference type="Google" id="ProtNLM"/>
    </source>
</evidence>
<sequence length="710" mass="78830">MSAAHHHHHQQQQQQQQQHHPQSHHHHHPSFHTAAGAGPALQSSLVPSPNPNSISIGGEDKLIDALVNKIMAKLSNQADPHLSPLETDELIRQSCSSLFEMCCQRLPAVIQKLLQELDSPSHPFTSDEQTGLVDHLRTQLFVIKILCYCMSYHWAWHRDQVALQQQHVAVASPSSTLVDPQSHPKPSSTDWVDPPQLDDNLAKQLVATISFFLKEHQRFEDAGAALVPIGNPTPTYPHDSHRKQSSLSISRDPANLNLPSLEEIQTTSLSSIIRELSAQFVHLKRSAQSDIALALRRSIWNWIETYPNEYANLVQSNGRLEGAPDVLFDVAHGLSQNGKKRSYTWPMMSMLLAVCPDIVLKITVGDRNRSQVTARKAAFIESLRKHLKAVKMTDVATACCVDLCKAATYSPKMTAEGPGLRLLALDLVSDLNSRLLDASSPFTNADGMVEIPLIFLPFQIAFIQACQKLASDPVLTSTTRPDASSEDDPDDMSNWNVKLKELYPAIASSLRHVFMSAVIESNQFHILMRSNSKVIVVDENSQKIELVRALLNLWTQDCKLAFFVPPGRGSSVVQPGRSSHELNSRLASGVEINPDDLEMFVYLTTLLLNNRNPRSVRQAAMNVLRAYHQPSNTILRSSTTADSSRPNIGAPMSFPSASNIRALSSVMLSSKACSSRGFTARKNVKSFSCSRPTWIDSKKRLNTANEPWRM</sequence>
<dbReference type="STRING" id="200324.A0A2N5SS60"/>
<dbReference type="EMBL" id="PGCJ01000879">
    <property type="protein sequence ID" value="PLW16093.1"/>
    <property type="molecule type" value="Genomic_DNA"/>
</dbReference>
<feature type="compositionally biased region" description="Polar residues" evidence="1">
    <location>
        <begin position="41"/>
        <end position="53"/>
    </location>
</feature>
<evidence type="ECO:0000256" key="1">
    <source>
        <dbReference type="SAM" id="MobiDB-lite"/>
    </source>
</evidence>
<evidence type="ECO:0000313" key="2">
    <source>
        <dbReference type="EMBL" id="PLW16093.1"/>
    </source>
</evidence>
<protein>
    <recommendedName>
        <fullName evidence="4">Ras-GAP domain-containing protein</fullName>
    </recommendedName>
</protein>
<feature type="compositionally biased region" description="Polar residues" evidence="1">
    <location>
        <begin position="174"/>
        <end position="190"/>
    </location>
</feature>
<name>A0A2N5SS60_9BASI</name>
<feature type="compositionally biased region" description="Low complexity" evidence="1">
    <location>
        <begin position="11"/>
        <end position="20"/>
    </location>
</feature>
<feature type="compositionally biased region" description="Basic residues" evidence="1">
    <location>
        <begin position="21"/>
        <end position="30"/>
    </location>
</feature>
<gene>
    <name evidence="2" type="ORF">PCANC_17501</name>
</gene>
<feature type="region of interest" description="Disordered" evidence="1">
    <location>
        <begin position="1"/>
        <end position="53"/>
    </location>
</feature>
<feature type="compositionally biased region" description="Basic residues" evidence="1">
    <location>
        <begin position="1"/>
        <end position="10"/>
    </location>
</feature>
<proteinExistence type="predicted"/>
<feature type="region of interest" description="Disordered" evidence="1">
    <location>
        <begin position="174"/>
        <end position="194"/>
    </location>
</feature>
<keyword evidence="3" id="KW-1185">Reference proteome</keyword>
<dbReference type="AlphaFoldDB" id="A0A2N5SS60"/>